<dbReference type="InterPro" id="IPR011102">
    <property type="entry name" value="Sig_transdc_His_kinase_HWE"/>
</dbReference>
<proteinExistence type="predicted"/>
<dbReference type="EC" id="2.7.13.3" evidence="2"/>
<evidence type="ECO:0000313" key="10">
    <source>
        <dbReference type="Proteomes" id="UP001220530"/>
    </source>
</evidence>
<dbReference type="Pfam" id="PF07536">
    <property type="entry name" value="HWE_HK"/>
    <property type="match status" value="1"/>
</dbReference>
<organism evidence="9 10">
    <name type="scientific">Devosia algicola</name>
    <dbReference type="NCBI Taxonomy" id="3026418"/>
    <lineage>
        <taxon>Bacteria</taxon>
        <taxon>Pseudomonadati</taxon>
        <taxon>Pseudomonadota</taxon>
        <taxon>Alphaproteobacteria</taxon>
        <taxon>Hyphomicrobiales</taxon>
        <taxon>Devosiaceae</taxon>
        <taxon>Devosia</taxon>
    </lineage>
</organism>
<dbReference type="SMART" id="SM00911">
    <property type="entry name" value="HWE_HK"/>
    <property type="match status" value="1"/>
</dbReference>
<dbReference type="Proteomes" id="UP001220530">
    <property type="component" value="Chromosome"/>
</dbReference>
<evidence type="ECO:0000256" key="5">
    <source>
        <dbReference type="ARBA" id="ARBA00022741"/>
    </source>
</evidence>
<protein>
    <recommendedName>
        <fullName evidence="2">histidine kinase</fullName>
        <ecNumber evidence="2">2.7.13.3</ecNumber>
    </recommendedName>
</protein>
<evidence type="ECO:0000256" key="7">
    <source>
        <dbReference type="ARBA" id="ARBA00022840"/>
    </source>
</evidence>
<dbReference type="EMBL" id="CP118246">
    <property type="protein sequence ID" value="WDR04144.1"/>
    <property type="molecule type" value="Genomic_DNA"/>
</dbReference>
<keyword evidence="6 9" id="KW-0418">Kinase</keyword>
<sequence>MIQSIARQTIRQNPDPQGFINAFSGRLRTISEVHVLLADRDWSGVQLYEVIGAQFGPDFLTNPRQAVIEGDDIFLPADHALGLGLILHELTTNAGKYGAWTDGQGLVELTWTLIEGGDRGIDMCWKERNGPRVTSPEDVGLGVKLIERSLAKILESQVNLKFDPDGVTARIWLPLPPL</sequence>
<reference evidence="9 10" key="1">
    <citation type="submission" date="2023-02" db="EMBL/GenBank/DDBJ databases">
        <title>Devosia algicola sp. nov., isolated from the phycosphere of marine algae.</title>
        <authorList>
            <person name="Kim J.M."/>
            <person name="Lee J.K."/>
            <person name="Choi B.J."/>
            <person name="Bayburt H."/>
            <person name="Jeon C.O."/>
        </authorList>
    </citation>
    <scope>NUCLEOTIDE SEQUENCE [LARGE SCALE GENOMIC DNA]</scope>
    <source>
        <strain evidence="9 10">G20-9</strain>
    </source>
</reference>
<keyword evidence="4" id="KW-0808">Transferase</keyword>
<evidence type="ECO:0000256" key="6">
    <source>
        <dbReference type="ARBA" id="ARBA00022777"/>
    </source>
</evidence>
<dbReference type="InterPro" id="IPR036890">
    <property type="entry name" value="HATPase_C_sf"/>
</dbReference>
<keyword evidence="7" id="KW-0067">ATP-binding</keyword>
<dbReference type="PANTHER" id="PTHR41523:SF7">
    <property type="entry name" value="HISTIDINE KINASE"/>
    <property type="match status" value="1"/>
</dbReference>
<feature type="domain" description="Signal transduction histidine kinase HWE region" evidence="8">
    <location>
        <begin position="1"/>
        <end position="72"/>
    </location>
</feature>
<keyword evidence="3" id="KW-0597">Phosphoprotein</keyword>
<evidence type="ECO:0000256" key="2">
    <source>
        <dbReference type="ARBA" id="ARBA00012438"/>
    </source>
</evidence>
<keyword evidence="5" id="KW-0547">Nucleotide-binding</keyword>
<dbReference type="SUPFAM" id="SSF55874">
    <property type="entry name" value="ATPase domain of HSP90 chaperone/DNA topoisomerase II/histidine kinase"/>
    <property type="match status" value="1"/>
</dbReference>
<name>A0ABY7YSC0_9HYPH</name>
<evidence type="ECO:0000256" key="4">
    <source>
        <dbReference type="ARBA" id="ARBA00022679"/>
    </source>
</evidence>
<accession>A0ABY7YSC0</accession>
<dbReference type="GO" id="GO:0016301">
    <property type="term" value="F:kinase activity"/>
    <property type="evidence" value="ECO:0007669"/>
    <property type="project" value="UniProtKB-KW"/>
</dbReference>
<evidence type="ECO:0000256" key="1">
    <source>
        <dbReference type="ARBA" id="ARBA00000085"/>
    </source>
</evidence>
<dbReference type="Gene3D" id="3.30.565.10">
    <property type="entry name" value="Histidine kinase-like ATPase, C-terminal domain"/>
    <property type="match status" value="1"/>
</dbReference>
<dbReference type="RefSeq" id="WP_282220528.1">
    <property type="nucleotide sequence ID" value="NZ_CP118246.1"/>
</dbReference>
<dbReference type="PANTHER" id="PTHR41523">
    <property type="entry name" value="TWO-COMPONENT SYSTEM SENSOR PROTEIN"/>
    <property type="match status" value="1"/>
</dbReference>
<comment type="catalytic activity">
    <reaction evidence="1">
        <text>ATP + protein L-histidine = ADP + protein N-phospho-L-histidine.</text>
        <dbReference type="EC" id="2.7.13.3"/>
    </reaction>
</comment>
<evidence type="ECO:0000259" key="8">
    <source>
        <dbReference type="SMART" id="SM00911"/>
    </source>
</evidence>
<evidence type="ECO:0000313" key="9">
    <source>
        <dbReference type="EMBL" id="WDR04144.1"/>
    </source>
</evidence>
<evidence type="ECO:0000256" key="3">
    <source>
        <dbReference type="ARBA" id="ARBA00022553"/>
    </source>
</evidence>
<keyword evidence="10" id="KW-1185">Reference proteome</keyword>
<gene>
    <name evidence="9" type="ORF">PSQ19_09190</name>
</gene>